<feature type="compositionally biased region" description="Polar residues" evidence="11">
    <location>
        <begin position="7"/>
        <end position="16"/>
    </location>
</feature>
<protein>
    <recommendedName>
        <fullName evidence="10">Arf-GAP with coiled-coil, ANK repeat and PH domain-containing protein</fullName>
        <shortName evidence="10">Cnt-b</shortName>
    </recommendedName>
    <alternativeName>
        <fullName evidence="10">Centaurin-beta</fullName>
    </alternativeName>
</protein>
<keyword evidence="4 10" id="KW-0677">Repeat</keyword>
<evidence type="ECO:0000256" key="11">
    <source>
        <dbReference type="SAM" id="MobiDB-lite"/>
    </source>
</evidence>
<feature type="region of interest" description="Disordered" evidence="11">
    <location>
        <begin position="222"/>
        <end position="243"/>
    </location>
</feature>
<dbReference type="FunFam" id="1.10.220.150:FF:000007">
    <property type="entry name" value="Arf-GAP with coiled-coil, ANK repeat and PH domain-containing protein 2"/>
    <property type="match status" value="1"/>
</dbReference>
<dbReference type="InterPro" id="IPR036770">
    <property type="entry name" value="Ankyrin_rpt-contain_sf"/>
</dbReference>
<dbReference type="InterPro" id="IPR038508">
    <property type="entry name" value="ArfGAP_dom_sf"/>
</dbReference>
<dbReference type="Gene3D" id="1.10.220.150">
    <property type="entry name" value="Arf GTPase activating protein"/>
    <property type="match status" value="1"/>
</dbReference>
<dbReference type="Gene3D" id="1.25.40.20">
    <property type="entry name" value="Ankyrin repeat-containing domain"/>
    <property type="match status" value="2"/>
</dbReference>
<comment type="activity regulation">
    <text evidence="10">GAP activity stimulated by phosphatidylinositol 4,5-bisphosphate (PIP2) and phosphatidic acid.</text>
</comment>
<dbReference type="PANTHER" id="PTHR23180">
    <property type="entry name" value="CENTAURIN/ARF"/>
    <property type="match status" value="1"/>
</dbReference>
<dbReference type="GO" id="GO:0010008">
    <property type="term" value="C:endosome membrane"/>
    <property type="evidence" value="ECO:0007669"/>
    <property type="project" value="UniProtKB-SubCell"/>
</dbReference>
<reference evidence="13 14" key="1">
    <citation type="journal article" date="2018" name="Mol. Genet. Genomics">
        <title>The red deer Cervus elaphus genome CerEla1.0: sequencing, annotating, genes, and chromosomes.</title>
        <authorList>
            <person name="Bana N.A."/>
            <person name="Nyiri A."/>
            <person name="Nagy J."/>
            <person name="Frank K."/>
            <person name="Nagy T."/>
            <person name="Steger V."/>
            <person name="Schiller M."/>
            <person name="Lakatos P."/>
            <person name="Sugar L."/>
            <person name="Horn P."/>
            <person name="Barta E."/>
            <person name="Orosz L."/>
        </authorList>
    </citation>
    <scope>NUCLEOTIDE SEQUENCE [LARGE SCALE GENOMIC DNA]</scope>
    <source>
        <strain evidence="13">Hungarian</strain>
    </source>
</reference>
<evidence type="ECO:0000256" key="3">
    <source>
        <dbReference type="ARBA" id="ARBA00022723"/>
    </source>
</evidence>
<dbReference type="AlphaFoldDB" id="A0A212CIA0"/>
<dbReference type="SUPFAM" id="SSF48403">
    <property type="entry name" value="Ankyrin repeat"/>
    <property type="match status" value="1"/>
</dbReference>
<comment type="subcellular location">
    <subcellularLocation>
        <location evidence="1">Endomembrane system</location>
        <topology evidence="1">Peripheral membrane protein</topology>
    </subcellularLocation>
    <subcellularLocation>
        <location evidence="10">Endosome membrane</location>
        <topology evidence="10">Peripheral membrane protein</topology>
    </subcellularLocation>
</comment>
<dbReference type="InterPro" id="IPR045258">
    <property type="entry name" value="ACAP1/2/3-like"/>
</dbReference>
<evidence type="ECO:0000313" key="13">
    <source>
        <dbReference type="EMBL" id="OWK05766.1"/>
    </source>
</evidence>
<keyword evidence="10" id="KW-0040">ANK repeat</keyword>
<comment type="function">
    <text evidence="10">GTPase-activating protein for the ADP ribosylation factor family.</text>
</comment>
<dbReference type="SUPFAM" id="SSF57863">
    <property type="entry name" value="ArfGap/RecO-like zinc finger"/>
    <property type="match status" value="1"/>
</dbReference>
<evidence type="ECO:0000256" key="1">
    <source>
        <dbReference type="ARBA" id="ARBA00004184"/>
    </source>
</evidence>
<comment type="domain">
    <text evidence="10">PH domain binds phospholipids including phosphatidic acid, phosphatidylinositol 3-phosphate, phosphatidylinositol 3,5-bisphosphate (PIP2) and phosphatidylinositol 3,4,5-trisphosphate (PIP3). May mediate protein binding to PIP2 or PIP3 containing membranes.</text>
</comment>
<evidence type="ECO:0000256" key="5">
    <source>
        <dbReference type="ARBA" id="ARBA00022771"/>
    </source>
</evidence>
<comment type="caution">
    <text evidence="13">The sequence shown here is derived from an EMBL/GenBank/DDBJ whole genome shotgun (WGS) entry which is preliminary data.</text>
</comment>
<dbReference type="GO" id="GO:0005096">
    <property type="term" value="F:GTPase activator activity"/>
    <property type="evidence" value="ECO:0007669"/>
    <property type="project" value="UniProtKB-KW"/>
</dbReference>
<evidence type="ECO:0000256" key="4">
    <source>
        <dbReference type="ARBA" id="ARBA00022737"/>
    </source>
</evidence>
<dbReference type="InterPro" id="IPR001164">
    <property type="entry name" value="ArfGAP_dom"/>
</dbReference>
<dbReference type="Proteomes" id="UP000242450">
    <property type="component" value="Chromosome 19"/>
</dbReference>
<evidence type="ECO:0000256" key="6">
    <source>
        <dbReference type="ARBA" id="ARBA00022833"/>
    </source>
</evidence>
<gene>
    <name evidence="13" type="ORF">Celaphus_00012625</name>
</gene>
<evidence type="ECO:0000256" key="7">
    <source>
        <dbReference type="ARBA" id="ARBA00023054"/>
    </source>
</evidence>
<feature type="domain" description="Arf-GAP" evidence="12">
    <location>
        <begin position="27"/>
        <end position="148"/>
    </location>
</feature>
<evidence type="ECO:0000256" key="8">
    <source>
        <dbReference type="ARBA" id="ARBA00023136"/>
    </source>
</evidence>
<dbReference type="GO" id="GO:0008270">
    <property type="term" value="F:zinc ion binding"/>
    <property type="evidence" value="ECO:0007669"/>
    <property type="project" value="UniProtKB-KW"/>
</dbReference>
<feature type="region of interest" description="Disordered" evidence="11">
    <location>
        <begin position="1"/>
        <end position="20"/>
    </location>
</feature>
<dbReference type="OrthoDB" id="10070851at2759"/>
<name>A0A212CIA0_CEREH</name>
<accession>A0A212CIA0</accession>
<feature type="non-terminal residue" evidence="13">
    <location>
        <position position="1"/>
    </location>
</feature>
<dbReference type="SMART" id="SM00105">
    <property type="entry name" value="ArfGap"/>
    <property type="match status" value="1"/>
</dbReference>
<organism evidence="13 14">
    <name type="scientific">Cervus elaphus hippelaphus</name>
    <name type="common">European red deer</name>
    <dbReference type="NCBI Taxonomy" id="46360"/>
    <lineage>
        <taxon>Eukaryota</taxon>
        <taxon>Metazoa</taxon>
        <taxon>Chordata</taxon>
        <taxon>Craniata</taxon>
        <taxon>Vertebrata</taxon>
        <taxon>Euteleostomi</taxon>
        <taxon>Mammalia</taxon>
        <taxon>Eutheria</taxon>
        <taxon>Laurasiatheria</taxon>
        <taxon>Artiodactyla</taxon>
        <taxon>Ruminantia</taxon>
        <taxon>Pecora</taxon>
        <taxon>Cervidae</taxon>
        <taxon>Cervinae</taxon>
        <taxon>Cervus</taxon>
    </lineage>
</organism>
<comment type="domain">
    <text evidence="10">The BAR domain mediates homodimerization, it can neither bind membrane nor impart curvature, but instead requires the neighboring PH domain to achieve these functions.</text>
</comment>
<keyword evidence="7" id="KW-0175">Coiled coil</keyword>
<keyword evidence="14" id="KW-1185">Reference proteome</keyword>
<dbReference type="InterPro" id="IPR037278">
    <property type="entry name" value="ARFGAP/RecO"/>
</dbReference>
<evidence type="ECO:0000313" key="14">
    <source>
        <dbReference type="Proteomes" id="UP000242450"/>
    </source>
</evidence>
<sequence length="403" mass="44815">KLDKKSSPSTGSLDSGNESKDKLLKGESALQRVQCIPGNASCCDCGLADPRWASINLGITLCIECSGIHRSLGVHFSKVRSLTLDTWEPELLKLMCELGNDVINRVYEANLEKMGVKKPHPGQRQEKEAYIRAKYVERKFVDKYSMSSSPPEQEKKIVSKSCEEKRLSISKLGPSEQIRASPQSSVVAVNSDEARRESLFCPDELDSLFSYFDTSSKLRSIKSNDSGIQQSSDDGRESLPSTVSANSLYEPEAERQDSSVFLDSKHLNPGLQLYRASYEKNLPKMAEALAHGADVNWSNSEENKATPLIQAVLGVCLFLKRGANQHATDEEGKDPLSIAVEAANADIVTLLRLARMNEEMRESEGLYGQPGDETYQDIFRDFSQMASNNPEKLNRFQQDSQKF</sequence>
<keyword evidence="5 9" id="KW-0863">Zinc-finger</keyword>
<keyword evidence="2 10" id="KW-0343">GTPase activation</keyword>
<keyword evidence="3 10" id="KW-0479">Metal-binding</keyword>
<evidence type="ECO:0000256" key="2">
    <source>
        <dbReference type="ARBA" id="ARBA00022468"/>
    </source>
</evidence>
<dbReference type="Pfam" id="PF01412">
    <property type="entry name" value="ArfGap"/>
    <property type="match status" value="1"/>
</dbReference>
<feature type="compositionally biased region" description="Polar residues" evidence="11">
    <location>
        <begin position="222"/>
        <end position="232"/>
    </location>
</feature>
<dbReference type="PROSITE" id="PS50115">
    <property type="entry name" value="ARFGAP"/>
    <property type="match status" value="1"/>
</dbReference>
<evidence type="ECO:0000259" key="12">
    <source>
        <dbReference type="PROSITE" id="PS50115"/>
    </source>
</evidence>
<keyword evidence="8" id="KW-0472">Membrane</keyword>
<proteinExistence type="predicted"/>
<keyword evidence="10" id="KW-0967">Endosome</keyword>
<evidence type="ECO:0000256" key="10">
    <source>
        <dbReference type="RuleBase" id="RU369028"/>
    </source>
</evidence>
<dbReference type="PRINTS" id="PR00405">
    <property type="entry name" value="REVINTRACTNG"/>
</dbReference>
<dbReference type="PANTHER" id="PTHR23180:SF241">
    <property type="entry name" value="ARF-GAP WITH COILED-COIL, ANK REPEAT AND PH DOMAIN-CONTAINING PROTEIN 2"/>
    <property type="match status" value="1"/>
</dbReference>
<evidence type="ECO:0000256" key="9">
    <source>
        <dbReference type="PROSITE-ProRule" id="PRU00288"/>
    </source>
</evidence>
<dbReference type="EMBL" id="MKHE01000019">
    <property type="protein sequence ID" value="OWK05766.1"/>
    <property type="molecule type" value="Genomic_DNA"/>
</dbReference>
<keyword evidence="6 10" id="KW-0862">Zinc</keyword>